<dbReference type="CDD" id="cd07783">
    <property type="entry name" value="ASKHA_NBD_FGGY_SePSK_AtXK1-like"/>
    <property type="match status" value="1"/>
</dbReference>
<dbReference type="EC" id="2.7.1.47" evidence="8"/>
<dbReference type="InterPro" id="IPR043129">
    <property type="entry name" value="ATPase_NBD"/>
</dbReference>
<evidence type="ECO:0000259" key="11">
    <source>
        <dbReference type="Pfam" id="PF02782"/>
    </source>
</evidence>
<evidence type="ECO:0000313" key="12">
    <source>
        <dbReference type="EMBL" id="QIZ72445.1"/>
    </source>
</evidence>
<dbReference type="FunFam" id="3.30.420.40:FF:000180">
    <property type="entry name" value="D-ribulose kinase isoform X1"/>
    <property type="match status" value="1"/>
</dbReference>
<sequence>MVFDLGFDFGTSGARAIAIDRSGTIRARAQTPLSAQTPEVWRDALFFLLEQIPIAVRSHVRAIAIDGTSSTGLACDRAGTAIAPPILYNDRRAAAILDRLRAIAPPNHLTISASSSLAKLLWACHSGYFAQNTPLYFLHQADWIAFLLHGQLAIGDYHNALKLGYDPETLCYPDWLFDAVPAAIQLPEIVAPGTKIATIRKNIGDRFRLPPDCAIVAGTTDSIAAFLASPARQPGEAVTSLGSTLVLKLLSRTRIDDAHFGIYSHRFGDLWLAGGASNAGGAVLRQFFGDRQLAELSEQIDPNSASPLDYYPLLEPGERFPVNDPELAPRLAPRPESDVEFLHGLLESLARIEGRGYQCLQTSGATPLTRVYSAGGGAQNRTWSAIRQRCLGVEVVASPQTEAAYGTALLAASGAGS</sequence>
<evidence type="ECO:0000256" key="7">
    <source>
        <dbReference type="ARBA" id="ARBA00051146"/>
    </source>
</evidence>
<dbReference type="Pfam" id="PF02782">
    <property type="entry name" value="FGGY_C"/>
    <property type="match status" value="1"/>
</dbReference>
<keyword evidence="6" id="KW-0067">ATP-binding</keyword>
<dbReference type="GO" id="GO:0019150">
    <property type="term" value="F:D-ribulokinase activity"/>
    <property type="evidence" value="ECO:0007669"/>
    <property type="project" value="UniProtKB-EC"/>
</dbReference>
<evidence type="ECO:0000256" key="8">
    <source>
        <dbReference type="ARBA" id="ARBA00066370"/>
    </source>
</evidence>
<organism evidence="12 13">
    <name type="scientific">Oxynema aestuarii AP17</name>
    <dbReference type="NCBI Taxonomy" id="2064643"/>
    <lineage>
        <taxon>Bacteria</taxon>
        <taxon>Bacillati</taxon>
        <taxon>Cyanobacteriota</taxon>
        <taxon>Cyanophyceae</taxon>
        <taxon>Oscillatoriophycideae</taxon>
        <taxon>Oscillatoriales</taxon>
        <taxon>Oscillatoriaceae</taxon>
        <taxon>Oxynema</taxon>
        <taxon>Oxynema aestuarii</taxon>
    </lineage>
</organism>
<dbReference type="Gene3D" id="3.30.420.40">
    <property type="match status" value="2"/>
</dbReference>
<keyword evidence="13" id="KW-1185">Reference proteome</keyword>
<gene>
    <name evidence="12" type="ORF">HCG48_19180</name>
</gene>
<keyword evidence="3" id="KW-0808">Transferase</keyword>
<name>A0A6H1U1B4_9CYAN</name>
<keyword evidence="4" id="KW-0547">Nucleotide-binding</keyword>
<dbReference type="Pfam" id="PF00370">
    <property type="entry name" value="FGGY_N"/>
    <property type="match status" value="1"/>
</dbReference>
<dbReference type="PANTHER" id="PTHR10196:SF80">
    <property type="entry name" value="D-RIBULOSE KINASE"/>
    <property type="match status" value="1"/>
</dbReference>
<comment type="cofactor">
    <cofactor evidence="1">
        <name>a divalent metal cation</name>
        <dbReference type="ChEBI" id="CHEBI:60240"/>
    </cofactor>
</comment>
<dbReference type="RefSeq" id="WP_168570593.1">
    <property type="nucleotide sequence ID" value="NZ_CP051167.1"/>
</dbReference>
<dbReference type="InterPro" id="IPR018484">
    <property type="entry name" value="FGGY_N"/>
</dbReference>
<feature type="domain" description="Carbohydrate kinase FGGY N-terminal" evidence="10">
    <location>
        <begin position="5"/>
        <end position="227"/>
    </location>
</feature>
<evidence type="ECO:0000256" key="4">
    <source>
        <dbReference type="ARBA" id="ARBA00022741"/>
    </source>
</evidence>
<keyword evidence="5 12" id="KW-0418">Kinase</keyword>
<dbReference type="GO" id="GO:0004856">
    <property type="term" value="F:D-xylulokinase activity"/>
    <property type="evidence" value="ECO:0007669"/>
    <property type="project" value="TreeGrafter"/>
</dbReference>
<dbReference type="Proteomes" id="UP000500857">
    <property type="component" value="Chromosome"/>
</dbReference>
<evidence type="ECO:0000256" key="6">
    <source>
        <dbReference type="ARBA" id="ARBA00022840"/>
    </source>
</evidence>
<dbReference type="PANTHER" id="PTHR10196">
    <property type="entry name" value="SUGAR KINASE"/>
    <property type="match status" value="1"/>
</dbReference>
<evidence type="ECO:0000256" key="3">
    <source>
        <dbReference type="ARBA" id="ARBA00022679"/>
    </source>
</evidence>
<comment type="catalytic activity">
    <reaction evidence="7">
        <text>D-ribulose + ATP = D-ribulose 5-phosphate + ADP + H(+)</text>
        <dbReference type="Rhea" id="RHEA:17601"/>
        <dbReference type="ChEBI" id="CHEBI:15378"/>
        <dbReference type="ChEBI" id="CHEBI:17173"/>
        <dbReference type="ChEBI" id="CHEBI:30616"/>
        <dbReference type="ChEBI" id="CHEBI:58121"/>
        <dbReference type="ChEBI" id="CHEBI:456216"/>
        <dbReference type="EC" id="2.7.1.47"/>
    </reaction>
</comment>
<dbReference type="GO" id="GO:0005997">
    <property type="term" value="P:xylulose metabolic process"/>
    <property type="evidence" value="ECO:0007669"/>
    <property type="project" value="TreeGrafter"/>
</dbReference>
<reference evidence="12 13" key="1">
    <citation type="submission" date="2020-04" db="EMBL/GenBank/DDBJ databases">
        <authorList>
            <person name="Basu S."/>
            <person name="Maruthanayagam V."/>
            <person name="Chakraborty S."/>
            <person name="Pramanik A."/>
            <person name="Mukherjee J."/>
            <person name="Brink B."/>
        </authorList>
    </citation>
    <scope>NUCLEOTIDE SEQUENCE [LARGE SCALE GENOMIC DNA]</scope>
    <source>
        <strain evidence="12 13">AP17</strain>
    </source>
</reference>
<proteinExistence type="inferred from homology"/>
<dbReference type="GO" id="GO:0005829">
    <property type="term" value="C:cytosol"/>
    <property type="evidence" value="ECO:0007669"/>
    <property type="project" value="TreeGrafter"/>
</dbReference>
<dbReference type="GO" id="GO:0005524">
    <property type="term" value="F:ATP binding"/>
    <property type="evidence" value="ECO:0007669"/>
    <property type="project" value="UniProtKB-KW"/>
</dbReference>
<evidence type="ECO:0000259" key="10">
    <source>
        <dbReference type="Pfam" id="PF00370"/>
    </source>
</evidence>
<dbReference type="InterPro" id="IPR018485">
    <property type="entry name" value="FGGY_C"/>
</dbReference>
<comment type="similarity">
    <text evidence="2">Belongs to the FGGY kinase family.</text>
</comment>
<dbReference type="AlphaFoldDB" id="A0A6H1U1B4"/>
<dbReference type="KEGG" id="oxy:HCG48_19180"/>
<evidence type="ECO:0000313" key="13">
    <source>
        <dbReference type="Proteomes" id="UP000500857"/>
    </source>
</evidence>
<accession>A0A6H1U1B4</accession>
<evidence type="ECO:0000256" key="2">
    <source>
        <dbReference type="ARBA" id="ARBA00009156"/>
    </source>
</evidence>
<evidence type="ECO:0000256" key="1">
    <source>
        <dbReference type="ARBA" id="ARBA00001968"/>
    </source>
</evidence>
<dbReference type="EMBL" id="CP051167">
    <property type="protein sequence ID" value="QIZ72445.1"/>
    <property type="molecule type" value="Genomic_DNA"/>
</dbReference>
<feature type="domain" description="Carbohydrate kinase FGGY C-terminal" evidence="11">
    <location>
        <begin position="239"/>
        <end position="413"/>
    </location>
</feature>
<evidence type="ECO:0000256" key="9">
    <source>
        <dbReference type="ARBA" id="ARBA00072590"/>
    </source>
</evidence>
<evidence type="ECO:0000256" key="5">
    <source>
        <dbReference type="ARBA" id="ARBA00022777"/>
    </source>
</evidence>
<protein>
    <recommendedName>
        <fullName evidence="9">D-ribulose kinase</fullName>
        <ecNumber evidence="8">2.7.1.47</ecNumber>
    </recommendedName>
</protein>
<dbReference type="SUPFAM" id="SSF53067">
    <property type="entry name" value="Actin-like ATPase domain"/>
    <property type="match status" value="2"/>
</dbReference>